<feature type="active site" description="Cysteine sulfenic acid (-SOH) intermediate" evidence="5">
    <location>
        <position position="151"/>
    </location>
</feature>
<dbReference type="Pfam" id="PF08534">
    <property type="entry name" value="Redoxin"/>
    <property type="match status" value="1"/>
</dbReference>
<keyword evidence="6" id="KW-0732">Signal</keyword>
<feature type="signal peptide" evidence="6">
    <location>
        <begin position="1"/>
        <end position="25"/>
    </location>
</feature>
<dbReference type="VEuPathDB" id="CryptoDB:Cvel_31961"/>
<dbReference type="GO" id="GO:0008379">
    <property type="term" value="F:thioredoxin peroxidase activity"/>
    <property type="evidence" value="ECO:0007669"/>
    <property type="project" value="InterPro"/>
</dbReference>
<evidence type="ECO:0000256" key="2">
    <source>
        <dbReference type="ARBA" id="ARBA00022559"/>
    </source>
</evidence>
<dbReference type="AlphaFoldDB" id="A0A0G4HUZ4"/>
<dbReference type="EMBL" id="CDMZ01003955">
    <property type="protein sequence ID" value="CEM48177.1"/>
    <property type="molecule type" value="Genomic_DNA"/>
</dbReference>
<evidence type="ECO:0000256" key="5">
    <source>
        <dbReference type="PIRSR" id="PIRSR637944-1"/>
    </source>
</evidence>
<comment type="similarity">
    <text evidence="1">Belongs to the peroxiredoxin family. Prx5 subfamily.</text>
</comment>
<reference evidence="8" key="1">
    <citation type="submission" date="2014-11" db="EMBL/GenBank/DDBJ databases">
        <authorList>
            <person name="Otto D Thomas"/>
            <person name="Naeem Raeece"/>
        </authorList>
    </citation>
    <scope>NUCLEOTIDE SEQUENCE</scope>
</reference>
<dbReference type="GO" id="GO:0045454">
    <property type="term" value="P:cell redox homeostasis"/>
    <property type="evidence" value="ECO:0007669"/>
    <property type="project" value="TreeGrafter"/>
</dbReference>
<dbReference type="InterPro" id="IPR013740">
    <property type="entry name" value="Redoxin"/>
</dbReference>
<evidence type="ECO:0000256" key="1">
    <source>
        <dbReference type="ARBA" id="ARBA00010505"/>
    </source>
</evidence>
<evidence type="ECO:0000256" key="3">
    <source>
        <dbReference type="ARBA" id="ARBA00022862"/>
    </source>
</evidence>
<evidence type="ECO:0000313" key="8">
    <source>
        <dbReference type="EMBL" id="CEM48177.1"/>
    </source>
</evidence>
<protein>
    <recommendedName>
        <fullName evidence="7">Redoxin domain-containing protein</fullName>
    </recommendedName>
</protein>
<dbReference type="GO" id="GO:0034599">
    <property type="term" value="P:cellular response to oxidative stress"/>
    <property type="evidence" value="ECO:0007669"/>
    <property type="project" value="InterPro"/>
</dbReference>
<name>A0A0G4HUZ4_9ALVE</name>
<dbReference type="InterPro" id="IPR036249">
    <property type="entry name" value="Thioredoxin-like_sf"/>
</dbReference>
<dbReference type="Gene3D" id="3.40.30.10">
    <property type="entry name" value="Glutaredoxin"/>
    <property type="match status" value="1"/>
</dbReference>
<dbReference type="InterPro" id="IPR037944">
    <property type="entry name" value="PRX5-like"/>
</dbReference>
<gene>
    <name evidence="8" type="ORF">Cvel_31961</name>
</gene>
<keyword evidence="4" id="KW-0560">Oxidoreductase</keyword>
<feature type="domain" description="Redoxin" evidence="7">
    <location>
        <begin position="102"/>
        <end position="245"/>
    </location>
</feature>
<accession>A0A0G4HUZ4</accession>
<dbReference type="PANTHER" id="PTHR10430">
    <property type="entry name" value="PEROXIREDOXIN"/>
    <property type="match status" value="1"/>
</dbReference>
<proteinExistence type="inferred from homology"/>
<keyword evidence="3" id="KW-0049">Antioxidant</keyword>
<dbReference type="PANTHER" id="PTHR10430:SF16">
    <property type="entry name" value="PEROXIREDOXIN-5, MITOCHONDRIAL"/>
    <property type="match status" value="1"/>
</dbReference>
<dbReference type="PhylomeDB" id="A0A0G4HUZ4"/>
<organism evidence="8">
    <name type="scientific">Chromera velia CCMP2878</name>
    <dbReference type="NCBI Taxonomy" id="1169474"/>
    <lineage>
        <taxon>Eukaryota</taxon>
        <taxon>Sar</taxon>
        <taxon>Alveolata</taxon>
        <taxon>Colpodellida</taxon>
        <taxon>Chromeraceae</taxon>
        <taxon>Chromera</taxon>
    </lineage>
</organism>
<feature type="chain" id="PRO_5005192238" description="Redoxin domain-containing protein" evidence="6">
    <location>
        <begin position="26"/>
        <end position="246"/>
    </location>
</feature>
<dbReference type="SUPFAM" id="SSF52833">
    <property type="entry name" value="Thioredoxin-like"/>
    <property type="match status" value="1"/>
</dbReference>
<dbReference type="GO" id="GO:0005737">
    <property type="term" value="C:cytoplasm"/>
    <property type="evidence" value="ECO:0007669"/>
    <property type="project" value="TreeGrafter"/>
</dbReference>
<dbReference type="GO" id="GO:0042744">
    <property type="term" value="P:hydrogen peroxide catabolic process"/>
    <property type="evidence" value="ECO:0007669"/>
    <property type="project" value="TreeGrafter"/>
</dbReference>
<keyword evidence="2" id="KW-0575">Peroxidase</keyword>
<evidence type="ECO:0000256" key="4">
    <source>
        <dbReference type="ARBA" id="ARBA00023002"/>
    </source>
</evidence>
<evidence type="ECO:0000259" key="7">
    <source>
        <dbReference type="Pfam" id="PF08534"/>
    </source>
</evidence>
<sequence length="246" mass="26807">MRVVVSLPLLVILPSISFFWTCAFAFCPRDGSQFACWKQRGLATSSSHSSRSPRLPSPFLLSPHTSDGEKISFSRANGLLSWWRGTAKEVEAVPTLPPPIEVGAAVPNLTLTEVFGRSENETNSRRVETTELFGKGLHILIGLPGAFTPTCSSKHVPGYLRLMPKFQKEGVSVRFLASNDKYVIGAWRDSLAACAGSGPLDTDLKFVVDGDLEFALSLGMAEDFGEEVGVRSRRFAMLIKDGVVRS</sequence>
<evidence type="ECO:0000256" key="6">
    <source>
        <dbReference type="SAM" id="SignalP"/>
    </source>
</evidence>